<evidence type="ECO:0000256" key="1">
    <source>
        <dbReference type="SAM" id="Coils"/>
    </source>
</evidence>
<dbReference type="AlphaFoldDB" id="A0A7K6SB55"/>
<keyword evidence="4" id="KW-1185">Reference proteome</keyword>
<comment type="caution">
    <text evidence="3">The sequence shown here is derived from an EMBL/GenBank/DDBJ whole genome shotgun (WGS) entry which is preliminary data.</text>
</comment>
<feature type="coiled-coil region" evidence="1">
    <location>
        <begin position="16"/>
        <end position="64"/>
    </location>
</feature>
<dbReference type="Proteomes" id="UP000570016">
    <property type="component" value="Unassembled WGS sequence"/>
</dbReference>
<dbReference type="InterPro" id="IPR021885">
    <property type="entry name" value="DUF3496"/>
</dbReference>
<name>A0A7K6SB55_9AVES</name>
<feature type="non-terminal residue" evidence="3">
    <location>
        <position position="266"/>
    </location>
</feature>
<reference evidence="3 4" key="1">
    <citation type="submission" date="2019-09" db="EMBL/GenBank/DDBJ databases">
        <title>Bird 10,000 Genomes (B10K) Project - Family phase.</title>
        <authorList>
            <person name="Zhang G."/>
        </authorList>
    </citation>
    <scope>NUCLEOTIDE SEQUENCE [LARGE SCALE GENOMIC DNA]</scope>
    <source>
        <strain evidence="3">B10K-DU-029-58</strain>
        <tissue evidence="3">Muscle</tissue>
    </source>
</reference>
<organism evidence="3 4">
    <name type="scientific">Rhynochetos jubatus</name>
    <name type="common">kagu</name>
    <dbReference type="NCBI Taxonomy" id="54386"/>
    <lineage>
        <taxon>Eukaryota</taxon>
        <taxon>Metazoa</taxon>
        <taxon>Chordata</taxon>
        <taxon>Craniata</taxon>
        <taxon>Vertebrata</taxon>
        <taxon>Euteleostomi</taxon>
        <taxon>Archelosauria</taxon>
        <taxon>Archosauria</taxon>
        <taxon>Dinosauria</taxon>
        <taxon>Saurischia</taxon>
        <taxon>Theropoda</taxon>
        <taxon>Coelurosauria</taxon>
        <taxon>Aves</taxon>
        <taxon>Neognathae</taxon>
        <taxon>Neoaves</taxon>
        <taxon>Phaethontimorphae</taxon>
        <taxon>Eurypygiformes</taxon>
        <taxon>Rhynochetidae</taxon>
        <taxon>Rhynochetos</taxon>
    </lineage>
</organism>
<accession>A0A7K6SB55</accession>
<feature type="non-terminal residue" evidence="3">
    <location>
        <position position="1"/>
    </location>
</feature>
<sequence>KCENERKKMKKLVELKRTVELRLDQEMQRNVELQKDCKRLKRFLNRAMKELREYEEKEMESQLNLQGEMKNRYSEMVSEVGRLKTEVCELSQQLETESKKSMQLETQNRDLREELSTMRADHEKLEKSKCQLKEEVADLKRRLEMNVVDHSQIEQYKREIEERATQEITQKLQEVNLFLQATHYLLQTQAASQDRLEEIRASHHTSLSNQLQHRIRDLECALDRVKSTQEDSVFQKESMQAEAERFKELYLEEMKIRRCLANKLER</sequence>
<protein>
    <submittedName>
        <fullName evidence="3">ANR26 protein</fullName>
    </submittedName>
</protein>
<dbReference type="EMBL" id="VZRY01005980">
    <property type="protein sequence ID" value="NWW95542.1"/>
    <property type="molecule type" value="Genomic_DNA"/>
</dbReference>
<gene>
    <name evidence="3" type="primary">Ankrd26</name>
    <name evidence="3" type="ORF">RHYJUB_R14693</name>
</gene>
<keyword evidence="1" id="KW-0175">Coiled coil</keyword>
<proteinExistence type="predicted"/>
<feature type="domain" description="DUF3496" evidence="2">
    <location>
        <begin position="209"/>
        <end position="266"/>
    </location>
</feature>
<evidence type="ECO:0000313" key="4">
    <source>
        <dbReference type="Proteomes" id="UP000570016"/>
    </source>
</evidence>
<dbReference type="OrthoDB" id="366390at2759"/>
<dbReference type="Pfam" id="PF12001">
    <property type="entry name" value="DUF3496"/>
    <property type="match status" value="1"/>
</dbReference>
<evidence type="ECO:0000259" key="2">
    <source>
        <dbReference type="Pfam" id="PF12001"/>
    </source>
</evidence>
<evidence type="ECO:0000313" key="3">
    <source>
        <dbReference type="EMBL" id="NWW95542.1"/>
    </source>
</evidence>
<feature type="coiled-coil region" evidence="1">
    <location>
        <begin position="94"/>
        <end position="142"/>
    </location>
</feature>